<reference evidence="1" key="1">
    <citation type="submission" date="2018-04" db="EMBL/GenBank/DDBJ databases">
        <title>Whole genome sequencing of Hypsizygus marmoreus.</title>
        <authorList>
            <person name="Choi I.-G."/>
            <person name="Min B."/>
            <person name="Kim J.-G."/>
            <person name="Kim S."/>
            <person name="Oh Y.-L."/>
            <person name="Kong W.-S."/>
            <person name="Park H."/>
            <person name="Jeong J."/>
            <person name="Song E.-S."/>
        </authorList>
    </citation>
    <scope>NUCLEOTIDE SEQUENCE [LARGE SCALE GENOMIC DNA]</scope>
    <source>
        <strain evidence="1">51987-8</strain>
    </source>
</reference>
<dbReference type="EMBL" id="LUEZ02000085">
    <property type="protein sequence ID" value="RDB18928.1"/>
    <property type="molecule type" value="Genomic_DNA"/>
</dbReference>
<dbReference type="Proteomes" id="UP000076154">
    <property type="component" value="Unassembled WGS sequence"/>
</dbReference>
<protein>
    <recommendedName>
        <fullName evidence="3">BTB domain-containing protein</fullName>
    </recommendedName>
</protein>
<accession>A0A369JAP9</accession>
<comment type="caution">
    <text evidence="1">The sequence shown here is derived from an EMBL/GenBank/DDBJ whole genome shotgun (WGS) entry which is preliminary data.</text>
</comment>
<evidence type="ECO:0008006" key="3">
    <source>
        <dbReference type="Google" id="ProtNLM"/>
    </source>
</evidence>
<evidence type="ECO:0000313" key="2">
    <source>
        <dbReference type="Proteomes" id="UP000076154"/>
    </source>
</evidence>
<proteinExistence type="predicted"/>
<dbReference type="AlphaFoldDB" id="A0A369JAP9"/>
<dbReference type="OrthoDB" id="3266199at2759"/>
<keyword evidence="2" id="KW-1185">Reference proteome</keyword>
<evidence type="ECO:0000313" key="1">
    <source>
        <dbReference type="EMBL" id="RDB18928.1"/>
    </source>
</evidence>
<sequence length="292" mass="33698">MMSAMFDDSLRKYHHIFNSPDGDVILCSTESTFYRLPSYVLRHTTGLFRTMLSPPEGFGEHSEGQEAEPIMVEEKDNIVERLLRLISGLETPKWESFDELEAVISLAEKWDAPGPLSIIRSAITAPVFLTEPLRLYVLATRFGWDEEARLASTYTLTLALYDETHASQLQRLSPKDLMRLLGFHRRRRDDFKTFIDRDERFNAGNAMDCFCSGCGEKIDNHTWRELKGRMFYEMDQRPLGDTLYGLDMEEWPESVACWTAKCGKKECGRLNYNKLTTLRDIKASIDRLPTTI</sequence>
<dbReference type="InParanoid" id="A0A369JAP9"/>
<name>A0A369JAP9_HYPMA</name>
<gene>
    <name evidence="1" type="ORF">Hypma_014379</name>
</gene>
<organism evidence="1 2">
    <name type="scientific">Hypsizygus marmoreus</name>
    <name type="common">White beech mushroom</name>
    <name type="synonym">Agaricus marmoreus</name>
    <dbReference type="NCBI Taxonomy" id="39966"/>
    <lineage>
        <taxon>Eukaryota</taxon>
        <taxon>Fungi</taxon>
        <taxon>Dikarya</taxon>
        <taxon>Basidiomycota</taxon>
        <taxon>Agaricomycotina</taxon>
        <taxon>Agaricomycetes</taxon>
        <taxon>Agaricomycetidae</taxon>
        <taxon>Agaricales</taxon>
        <taxon>Tricholomatineae</taxon>
        <taxon>Lyophyllaceae</taxon>
        <taxon>Hypsizygus</taxon>
    </lineage>
</organism>